<sequence>MDNQENLNPNIPEPVRLSRKSTGVPIAKTARNKQLTDLDIELLILEVQKRTPLWDFSLPLDQRNRETVRRLWDEVSAELNGKLNAADAKK</sequence>
<dbReference type="AlphaFoldDB" id="A0AAV2NBN3"/>
<dbReference type="InterPro" id="IPR006578">
    <property type="entry name" value="MADF-dom"/>
</dbReference>
<gene>
    <name evidence="3" type="ORF">LPLAT_LOCUS3398</name>
</gene>
<proteinExistence type="predicted"/>
<dbReference type="PROSITE" id="PS51029">
    <property type="entry name" value="MADF"/>
    <property type="match status" value="1"/>
</dbReference>
<evidence type="ECO:0000313" key="4">
    <source>
        <dbReference type="Proteomes" id="UP001497644"/>
    </source>
</evidence>
<evidence type="ECO:0000259" key="2">
    <source>
        <dbReference type="PROSITE" id="PS51029"/>
    </source>
</evidence>
<reference evidence="3" key="1">
    <citation type="submission" date="2024-04" db="EMBL/GenBank/DDBJ databases">
        <authorList>
            <consortium name="Molecular Ecology Group"/>
        </authorList>
    </citation>
    <scope>NUCLEOTIDE SEQUENCE</scope>
</reference>
<organism evidence="3 4">
    <name type="scientific">Lasius platythorax</name>
    <dbReference type="NCBI Taxonomy" id="488582"/>
    <lineage>
        <taxon>Eukaryota</taxon>
        <taxon>Metazoa</taxon>
        <taxon>Ecdysozoa</taxon>
        <taxon>Arthropoda</taxon>
        <taxon>Hexapoda</taxon>
        <taxon>Insecta</taxon>
        <taxon>Pterygota</taxon>
        <taxon>Neoptera</taxon>
        <taxon>Endopterygota</taxon>
        <taxon>Hymenoptera</taxon>
        <taxon>Apocrita</taxon>
        <taxon>Aculeata</taxon>
        <taxon>Formicoidea</taxon>
        <taxon>Formicidae</taxon>
        <taxon>Formicinae</taxon>
        <taxon>Lasius</taxon>
        <taxon>Lasius</taxon>
    </lineage>
</organism>
<name>A0AAV2NBN3_9HYME</name>
<dbReference type="Proteomes" id="UP001497644">
    <property type="component" value="Chromosome 12"/>
</dbReference>
<dbReference type="Pfam" id="PF10545">
    <property type="entry name" value="MADF_DNA_bdg"/>
    <property type="match status" value="1"/>
</dbReference>
<keyword evidence="4" id="KW-1185">Reference proteome</keyword>
<feature type="region of interest" description="Disordered" evidence="1">
    <location>
        <begin position="1"/>
        <end position="23"/>
    </location>
</feature>
<protein>
    <recommendedName>
        <fullName evidence="2">MADF domain-containing protein</fullName>
    </recommendedName>
</protein>
<accession>A0AAV2NBN3</accession>
<feature type="domain" description="MADF" evidence="2">
    <location>
        <begin position="42"/>
        <end position="90"/>
    </location>
</feature>
<evidence type="ECO:0000256" key="1">
    <source>
        <dbReference type="SAM" id="MobiDB-lite"/>
    </source>
</evidence>
<evidence type="ECO:0000313" key="3">
    <source>
        <dbReference type="EMBL" id="CAL1677388.1"/>
    </source>
</evidence>
<dbReference type="EMBL" id="OZ034835">
    <property type="protein sequence ID" value="CAL1677388.1"/>
    <property type="molecule type" value="Genomic_DNA"/>
</dbReference>